<name>A0A1F4PNY0_UNCK3</name>
<evidence type="ECO:0000313" key="2">
    <source>
        <dbReference type="EMBL" id="OGB85553.1"/>
    </source>
</evidence>
<dbReference type="PROSITE" id="PS51707">
    <property type="entry name" value="CYTH"/>
    <property type="match status" value="1"/>
</dbReference>
<dbReference type="PANTHER" id="PTHR21028">
    <property type="entry name" value="SI:CH211-156B7.4"/>
    <property type="match status" value="1"/>
</dbReference>
<reference evidence="2 3" key="1">
    <citation type="journal article" date="2016" name="Nat. Commun.">
        <title>Thousands of microbial genomes shed light on interconnected biogeochemical processes in an aquifer system.</title>
        <authorList>
            <person name="Anantharaman K."/>
            <person name="Brown C.T."/>
            <person name="Hug L.A."/>
            <person name="Sharon I."/>
            <person name="Castelle C.J."/>
            <person name="Probst A.J."/>
            <person name="Thomas B.C."/>
            <person name="Singh A."/>
            <person name="Wilkins M.J."/>
            <person name="Karaoz U."/>
            <person name="Brodie E.L."/>
            <person name="Williams K.H."/>
            <person name="Hubbard S.S."/>
            <person name="Banfield J.F."/>
        </authorList>
    </citation>
    <scope>NUCLEOTIDE SEQUENCE [LARGE SCALE GENOMIC DNA]</scope>
</reference>
<dbReference type="InterPro" id="IPR008173">
    <property type="entry name" value="Adenylyl_cyclase_CyaB"/>
</dbReference>
<dbReference type="EMBL" id="METE01000002">
    <property type="protein sequence ID" value="OGB85553.1"/>
    <property type="molecule type" value="Genomic_DNA"/>
</dbReference>
<feature type="domain" description="CYTH" evidence="1">
    <location>
        <begin position="1"/>
        <end position="176"/>
    </location>
</feature>
<gene>
    <name evidence="2" type="ORF">A2994_00825</name>
</gene>
<comment type="caution">
    <text evidence="2">The sequence shown here is derived from an EMBL/GenBank/DDBJ whole genome shotgun (WGS) entry which is preliminary data.</text>
</comment>
<accession>A0A1F4PNY0</accession>
<dbReference type="SUPFAM" id="SSF55154">
    <property type="entry name" value="CYTH-like phosphatases"/>
    <property type="match status" value="1"/>
</dbReference>
<evidence type="ECO:0000259" key="1">
    <source>
        <dbReference type="PROSITE" id="PS51707"/>
    </source>
</evidence>
<dbReference type="NCBIfam" id="TIGR00318">
    <property type="entry name" value="cyaB"/>
    <property type="match status" value="1"/>
</dbReference>
<dbReference type="Pfam" id="PF01928">
    <property type="entry name" value="CYTH"/>
    <property type="match status" value="1"/>
</dbReference>
<dbReference type="AlphaFoldDB" id="A0A1F4PNY0"/>
<dbReference type="PANTHER" id="PTHR21028:SF2">
    <property type="entry name" value="CYTH DOMAIN-CONTAINING PROTEIN"/>
    <property type="match status" value="1"/>
</dbReference>
<dbReference type="InterPro" id="IPR033469">
    <property type="entry name" value="CYTH-like_dom_sf"/>
</dbReference>
<evidence type="ECO:0000313" key="3">
    <source>
        <dbReference type="Proteomes" id="UP000179010"/>
    </source>
</evidence>
<dbReference type="SMART" id="SM01118">
    <property type="entry name" value="CYTH"/>
    <property type="match status" value="1"/>
</dbReference>
<proteinExistence type="predicted"/>
<dbReference type="STRING" id="1798539.A2994_00825"/>
<protein>
    <recommendedName>
        <fullName evidence="1">CYTH domain-containing protein</fullName>
    </recommendedName>
</protein>
<sequence>MIEIEIKFRVDNNRRADIVERIGRLCPNGNSIRQMDKVYLIKSDSFKDFKSGDPVVRIRVVDDKSTLTYKRAIDGHGNTIEHEIAFTPIAEGENILCEMGYKMVTEVAKTRSVWKSGDVTISLDDVDGLGAFLELEILGDSEQIKPARERILTLAHELGLSESDIELKKYDQLVSAKQ</sequence>
<dbReference type="CDD" id="cd07890">
    <property type="entry name" value="CYTH-like_AC_IV-like"/>
    <property type="match status" value="1"/>
</dbReference>
<dbReference type="Gene3D" id="2.40.320.10">
    <property type="entry name" value="Hypothetical Protein Pfu-838710-001"/>
    <property type="match status" value="1"/>
</dbReference>
<organism evidence="2 3">
    <name type="scientific">candidate division Kazan bacterium RIFCSPLOWO2_01_FULL_48_13</name>
    <dbReference type="NCBI Taxonomy" id="1798539"/>
    <lineage>
        <taxon>Bacteria</taxon>
        <taxon>Bacteria division Kazan-3B-28</taxon>
    </lineage>
</organism>
<dbReference type="Proteomes" id="UP000179010">
    <property type="component" value="Unassembled WGS sequence"/>
</dbReference>
<dbReference type="InterPro" id="IPR023577">
    <property type="entry name" value="CYTH_domain"/>
</dbReference>